<dbReference type="CDD" id="cd00408">
    <property type="entry name" value="DHDPS-like"/>
    <property type="match status" value="1"/>
</dbReference>
<dbReference type="InterPro" id="IPR020625">
    <property type="entry name" value="Schiff_base-form_aldolases_AS"/>
</dbReference>
<protein>
    <submittedName>
        <fullName evidence="5">Dihydrodipicolinate synthase family protein</fullName>
    </submittedName>
</protein>
<dbReference type="Pfam" id="PF00701">
    <property type="entry name" value="DHDPS"/>
    <property type="match status" value="1"/>
</dbReference>
<dbReference type="Gene3D" id="3.20.20.70">
    <property type="entry name" value="Aldolase class I"/>
    <property type="match status" value="1"/>
</dbReference>
<keyword evidence="6" id="KW-1185">Reference proteome</keyword>
<evidence type="ECO:0000256" key="3">
    <source>
        <dbReference type="ARBA" id="ARBA00023270"/>
    </source>
</evidence>
<reference evidence="6" key="1">
    <citation type="journal article" date="2019" name="Int. J. Syst. Evol. Microbiol.">
        <title>The Global Catalogue of Microorganisms (GCM) 10K type strain sequencing project: providing services to taxonomists for standard genome sequencing and annotation.</title>
        <authorList>
            <consortium name="The Broad Institute Genomics Platform"/>
            <consortium name="The Broad Institute Genome Sequencing Center for Infectious Disease"/>
            <person name="Wu L."/>
            <person name="Ma J."/>
        </authorList>
    </citation>
    <scope>NUCLEOTIDE SEQUENCE [LARGE SCALE GENOMIC DNA]</scope>
    <source>
        <strain evidence="6">CCM 8896</strain>
    </source>
</reference>
<dbReference type="PANTHER" id="PTHR12128:SF66">
    <property type="entry name" value="4-HYDROXY-2-OXOGLUTARATE ALDOLASE, MITOCHONDRIAL"/>
    <property type="match status" value="1"/>
</dbReference>
<evidence type="ECO:0000256" key="2">
    <source>
        <dbReference type="ARBA" id="ARBA00023239"/>
    </source>
</evidence>
<evidence type="ECO:0000313" key="5">
    <source>
        <dbReference type="EMBL" id="MFD1671344.1"/>
    </source>
</evidence>
<comment type="similarity">
    <text evidence="1 4">Belongs to the DapA family.</text>
</comment>
<dbReference type="SMART" id="SM01130">
    <property type="entry name" value="DHDPS"/>
    <property type="match status" value="1"/>
</dbReference>
<keyword evidence="3" id="KW-0704">Schiff base</keyword>
<organism evidence="5 6">
    <name type="scientific">Agrilactobacillus yilanensis</name>
    <dbReference type="NCBI Taxonomy" id="2485997"/>
    <lineage>
        <taxon>Bacteria</taxon>
        <taxon>Bacillati</taxon>
        <taxon>Bacillota</taxon>
        <taxon>Bacilli</taxon>
        <taxon>Lactobacillales</taxon>
        <taxon>Lactobacillaceae</taxon>
        <taxon>Agrilactobacillus</taxon>
    </lineage>
</organism>
<evidence type="ECO:0000256" key="1">
    <source>
        <dbReference type="ARBA" id="ARBA00007592"/>
    </source>
</evidence>
<gene>
    <name evidence="5" type="ORF">ACFQ5M_04470</name>
</gene>
<dbReference type="PRINTS" id="PR00146">
    <property type="entry name" value="DHPICSNTHASE"/>
</dbReference>
<dbReference type="Proteomes" id="UP001597267">
    <property type="component" value="Unassembled WGS sequence"/>
</dbReference>
<comment type="caution">
    <text evidence="5">The sequence shown here is derived from an EMBL/GenBank/DDBJ whole genome shotgun (WGS) entry which is preliminary data.</text>
</comment>
<dbReference type="SUPFAM" id="SSF51569">
    <property type="entry name" value="Aldolase"/>
    <property type="match status" value="1"/>
</dbReference>
<dbReference type="InterPro" id="IPR002220">
    <property type="entry name" value="DapA-like"/>
</dbReference>
<dbReference type="EMBL" id="JBHTOP010000007">
    <property type="protein sequence ID" value="MFD1671344.1"/>
    <property type="molecule type" value="Genomic_DNA"/>
</dbReference>
<dbReference type="PROSITE" id="PS00666">
    <property type="entry name" value="DHDPS_2"/>
    <property type="match status" value="1"/>
</dbReference>
<dbReference type="InterPro" id="IPR013785">
    <property type="entry name" value="Aldolase_TIM"/>
</dbReference>
<accession>A0ABW4J5T5</accession>
<dbReference type="PIRSF" id="PIRSF001365">
    <property type="entry name" value="DHDPS"/>
    <property type="match status" value="1"/>
</dbReference>
<dbReference type="PANTHER" id="PTHR12128">
    <property type="entry name" value="DIHYDRODIPICOLINATE SYNTHASE"/>
    <property type="match status" value="1"/>
</dbReference>
<evidence type="ECO:0000313" key="6">
    <source>
        <dbReference type="Proteomes" id="UP001597267"/>
    </source>
</evidence>
<evidence type="ECO:0000256" key="4">
    <source>
        <dbReference type="PIRNR" id="PIRNR001365"/>
    </source>
</evidence>
<name>A0ABW4J5T5_9LACO</name>
<sequence length="294" mass="32804">MVEHIQYLTPLVTPFDRNGQLDLDALDNIVNRQIEAGIDGFVVMGSAGEFWSLSMDERKQMIDYAFSVIQQQCRVMIGTGADSTQDALTLSKYAVKRGARELIVITPYYLSMNQEEIYDYYAQVATAADAKIYLYNFPDRTGNDIEPETVLRLKAHHNNICGFKDTVSDMAHTRRLLQTILPKYPDFEIYAGFDENVVRNVLSGGAGGIGALANVVPELASDLMRAFKAHDLALVARYQQQLDRLMGLFEIMPGFPSTIKTAMAAKGCAVEPISRSGLPLDSKQKSRMLELLFQ</sequence>
<dbReference type="RefSeq" id="WP_164507062.1">
    <property type="nucleotide sequence ID" value="NZ_JBHTOP010000007.1"/>
</dbReference>
<keyword evidence="2 4" id="KW-0456">Lyase</keyword>
<proteinExistence type="inferred from homology"/>